<evidence type="ECO:0000256" key="8">
    <source>
        <dbReference type="ARBA" id="ARBA00022989"/>
    </source>
</evidence>
<sequence>MGMVNMSNKYQSQGYALVLVLWLIILLSLVAGMSYNSARVQMRITSLSNNQLEGEAIAEAGTWLSINTLLSTSSNNLARYSNYNGSLQYNQTGISISIRDLASLINLNNANAELLKLLVTPYTNSPSEAETLVQNIRDWIDSDNDSQNGANEERIYNVAGLDYSPMNKPFSSVDELRLVAGMSDSLFREIAPFLTIFGTHTQINSLSSDPALLDLLKTASNENNSLQRYLTTLPSNFFIVISSVNINGSDFSNTVIIELTGRRRADSYRILAWQPSELIRKNI</sequence>
<dbReference type="GO" id="GO:0009306">
    <property type="term" value="P:protein secretion"/>
    <property type="evidence" value="ECO:0007669"/>
    <property type="project" value="InterPro"/>
</dbReference>
<feature type="domain" description="T2SS protein K first SAM-like" evidence="10">
    <location>
        <begin position="107"/>
        <end position="197"/>
    </location>
</feature>
<dbReference type="EMBL" id="NVWI01000011">
    <property type="protein sequence ID" value="PCJ40022.1"/>
    <property type="molecule type" value="Genomic_DNA"/>
</dbReference>
<keyword evidence="5" id="KW-0997">Cell inner membrane</keyword>
<keyword evidence="6" id="KW-0812">Transmembrane</keyword>
<comment type="caution">
    <text evidence="11">The sequence shown here is derived from an EMBL/GenBank/DDBJ whole genome shotgun (WGS) entry which is preliminary data.</text>
</comment>
<keyword evidence="4" id="KW-1003">Cell membrane</keyword>
<evidence type="ECO:0000256" key="6">
    <source>
        <dbReference type="ARBA" id="ARBA00022692"/>
    </source>
</evidence>
<comment type="subcellular location">
    <subcellularLocation>
        <location evidence="1">Cell inner membrane</location>
    </subcellularLocation>
</comment>
<reference evidence="12" key="1">
    <citation type="submission" date="2017-08" db="EMBL/GenBank/DDBJ databases">
        <title>A dynamic microbial community with high functional redundancy inhabits the cold, oxic subseafloor aquifer.</title>
        <authorList>
            <person name="Tully B.J."/>
            <person name="Wheat C.G."/>
            <person name="Glazer B.T."/>
            <person name="Huber J.A."/>
        </authorList>
    </citation>
    <scope>NUCLEOTIDE SEQUENCE [LARGE SCALE GENOMIC DNA]</scope>
</reference>
<evidence type="ECO:0000256" key="7">
    <source>
        <dbReference type="ARBA" id="ARBA00022927"/>
    </source>
</evidence>
<keyword evidence="8" id="KW-1133">Transmembrane helix</keyword>
<dbReference type="Proteomes" id="UP000228987">
    <property type="component" value="Unassembled WGS sequence"/>
</dbReference>
<dbReference type="InterPro" id="IPR005628">
    <property type="entry name" value="GspK"/>
</dbReference>
<gene>
    <name evidence="11" type="ORF">COA71_12705</name>
</gene>
<accession>A0A2A5C886</accession>
<evidence type="ECO:0000256" key="9">
    <source>
        <dbReference type="ARBA" id="ARBA00023136"/>
    </source>
</evidence>
<evidence type="ECO:0000256" key="1">
    <source>
        <dbReference type="ARBA" id="ARBA00004533"/>
    </source>
</evidence>
<dbReference type="PANTHER" id="PTHR38831:SF2">
    <property type="entry name" value="TYPE II SECRETION SYSTEM PROTEIN K"/>
    <property type="match status" value="1"/>
</dbReference>
<evidence type="ECO:0000256" key="2">
    <source>
        <dbReference type="ARBA" id="ARBA00007246"/>
    </source>
</evidence>
<name>A0A2A5C886_9GAMM</name>
<keyword evidence="9" id="KW-0472">Membrane</keyword>
<dbReference type="Gene3D" id="1.10.40.60">
    <property type="entry name" value="EpsJ-like"/>
    <property type="match status" value="1"/>
</dbReference>
<dbReference type="PANTHER" id="PTHR38831">
    <property type="entry name" value="TYPE II SECRETION SYSTEM PROTEIN K"/>
    <property type="match status" value="1"/>
</dbReference>
<dbReference type="InterPro" id="IPR049031">
    <property type="entry name" value="T2SSK_SAM-like_1st"/>
</dbReference>
<protein>
    <recommendedName>
        <fullName evidence="10">T2SS protein K first SAM-like domain-containing protein</fullName>
    </recommendedName>
</protein>
<evidence type="ECO:0000256" key="4">
    <source>
        <dbReference type="ARBA" id="ARBA00022475"/>
    </source>
</evidence>
<dbReference type="InterPro" id="IPR038072">
    <property type="entry name" value="GspK_central_sf"/>
</dbReference>
<proteinExistence type="inferred from homology"/>
<dbReference type="GO" id="GO:0005886">
    <property type="term" value="C:plasma membrane"/>
    <property type="evidence" value="ECO:0007669"/>
    <property type="project" value="UniProtKB-SubCell"/>
</dbReference>
<evidence type="ECO:0000256" key="5">
    <source>
        <dbReference type="ARBA" id="ARBA00022519"/>
    </source>
</evidence>
<dbReference type="SUPFAM" id="SSF158544">
    <property type="entry name" value="GspK insert domain-like"/>
    <property type="match status" value="1"/>
</dbReference>
<comment type="similarity">
    <text evidence="2">Belongs to the GSP K family.</text>
</comment>
<keyword evidence="3" id="KW-0813">Transport</keyword>
<evidence type="ECO:0000259" key="10">
    <source>
        <dbReference type="Pfam" id="PF21687"/>
    </source>
</evidence>
<dbReference type="AlphaFoldDB" id="A0A2A5C886"/>
<evidence type="ECO:0000313" key="12">
    <source>
        <dbReference type="Proteomes" id="UP000228987"/>
    </source>
</evidence>
<evidence type="ECO:0000313" key="11">
    <source>
        <dbReference type="EMBL" id="PCJ40022.1"/>
    </source>
</evidence>
<dbReference type="Pfam" id="PF21687">
    <property type="entry name" value="T2SSK_1st"/>
    <property type="match status" value="1"/>
</dbReference>
<evidence type="ECO:0000256" key="3">
    <source>
        <dbReference type="ARBA" id="ARBA00022448"/>
    </source>
</evidence>
<organism evidence="11 12">
    <name type="scientific">SAR86 cluster bacterium</name>
    <dbReference type="NCBI Taxonomy" id="2030880"/>
    <lineage>
        <taxon>Bacteria</taxon>
        <taxon>Pseudomonadati</taxon>
        <taxon>Pseudomonadota</taxon>
        <taxon>Gammaproteobacteria</taxon>
        <taxon>SAR86 cluster</taxon>
    </lineage>
</organism>
<keyword evidence="7" id="KW-0653">Protein transport</keyword>